<reference evidence="1 2" key="1">
    <citation type="submission" date="2017-02" db="EMBL/GenBank/DDBJ databases">
        <authorList>
            <person name="Peterson S.W."/>
        </authorList>
    </citation>
    <scope>NUCLEOTIDE SEQUENCE [LARGE SCALE GENOMIC DNA]</scope>
    <source>
        <strain evidence="1 2">DSM 22323</strain>
    </source>
</reference>
<dbReference type="InterPro" id="IPR007438">
    <property type="entry name" value="DUF488"/>
</dbReference>
<dbReference type="PANTHER" id="PTHR39337">
    <property type="entry name" value="BLR5642 PROTEIN"/>
    <property type="match status" value="1"/>
</dbReference>
<keyword evidence="2" id="KW-1185">Reference proteome</keyword>
<evidence type="ECO:0008006" key="3">
    <source>
        <dbReference type="Google" id="ProtNLM"/>
    </source>
</evidence>
<sequence length="158" mass="18319">MINRKLYTLGYGNLSLKNFIENLQKNEIQVLIDIRTNPKSRWMPEYNRASLSASLQETGIKYGFQGDSLGGKPKDTNLYTNGKLDYLKIRKTLKYQQGLEYLEKGIELGLRIAILCAEQDFRVCHRYTLIGEDLHQRGYEIVHLDPKGEPQPHQTELF</sequence>
<evidence type="ECO:0000313" key="1">
    <source>
        <dbReference type="EMBL" id="SKB99812.1"/>
    </source>
</evidence>
<dbReference type="AlphaFoldDB" id="A0A1T5FUJ4"/>
<organism evidence="1 2">
    <name type="scientific">Soonwooa buanensis</name>
    <dbReference type="NCBI Taxonomy" id="619805"/>
    <lineage>
        <taxon>Bacteria</taxon>
        <taxon>Pseudomonadati</taxon>
        <taxon>Bacteroidota</taxon>
        <taxon>Flavobacteriia</taxon>
        <taxon>Flavobacteriales</taxon>
        <taxon>Weeksellaceae</taxon>
        <taxon>Chryseobacterium group</taxon>
        <taxon>Soonwooa</taxon>
    </lineage>
</organism>
<dbReference type="RefSeq" id="WP_079667501.1">
    <property type="nucleotide sequence ID" value="NZ_FUYZ01000008.1"/>
</dbReference>
<dbReference type="OrthoDB" id="9789109at2"/>
<dbReference type="PIRSF" id="PIRSF024492">
    <property type="entry name" value="UCP024492"/>
    <property type="match status" value="1"/>
</dbReference>
<dbReference type="PANTHER" id="PTHR39337:SF1">
    <property type="entry name" value="BLR5642 PROTEIN"/>
    <property type="match status" value="1"/>
</dbReference>
<dbReference type="EMBL" id="FUYZ01000008">
    <property type="protein sequence ID" value="SKB99812.1"/>
    <property type="molecule type" value="Genomic_DNA"/>
</dbReference>
<dbReference type="Pfam" id="PF04343">
    <property type="entry name" value="DUF488"/>
    <property type="match status" value="1"/>
</dbReference>
<dbReference type="STRING" id="619805.SAMN05660477_02295"/>
<accession>A0A1T5FUJ4</accession>
<gene>
    <name evidence="1" type="ORF">SAMN05660477_02295</name>
</gene>
<name>A0A1T5FUJ4_9FLAO</name>
<protein>
    <recommendedName>
        <fullName evidence="3">DUF488 domain-containing protein</fullName>
    </recommendedName>
</protein>
<proteinExistence type="predicted"/>
<dbReference type="Proteomes" id="UP000191112">
    <property type="component" value="Unassembled WGS sequence"/>
</dbReference>
<dbReference type="InterPro" id="IPR014519">
    <property type="entry name" value="UCP024492"/>
</dbReference>
<evidence type="ECO:0000313" key="2">
    <source>
        <dbReference type="Proteomes" id="UP000191112"/>
    </source>
</evidence>